<evidence type="ECO:0000313" key="2">
    <source>
        <dbReference type="EMBL" id="ALG81757.1"/>
    </source>
</evidence>
<dbReference type="GeneID" id="26010218"/>
<dbReference type="Proteomes" id="UP000069906">
    <property type="component" value="Chromosome"/>
</dbReference>
<dbReference type="EMBL" id="CP008874">
    <property type="protein sequence ID" value="AKH97355.1"/>
    <property type="molecule type" value="Genomic_DNA"/>
</dbReference>
<protein>
    <submittedName>
        <fullName evidence="1">Uncharacterized protein</fullName>
    </submittedName>
</protein>
<dbReference type="HOGENOM" id="CLU_2079376_0_0_2"/>
<organism evidence="1 4">
    <name type="scientific">Halanaeroarchaeum sulfurireducens</name>
    <dbReference type="NCBI Taxonomy" id="1604004"/>
    <lineage>
        <taxon>Archaea</taxon>
        <taxon>Methanobacteriati</taxon>
        <taxon>Methanobacteriota</taxon>
        <taxon>Stenosarchaea group</taxon>
        <taxon>Halobacteria</taxon>
        <taxon>Halobacteriales</taxon>
        <taxon>Halobacteriaceae</taxon>
        <taxon>Halanaeroarchaeum</taxon>
    </lineage>
</organism>
<accession>A0A0F7PB25</accession>
<dbReference type="STRING" id="1604004.HLASA_0859"/>
<keyword evidence="4" id="KW-1185">Reference proteome</keyword>
<dbReference type="KEGG" id="hsf:HLASA_0859"/>
<name>A0A0F7PB25_9EURY</name>
<dbReference type="EMBL" id="CP011564">
    <property type="protein sequence ID" value="ALG81757.1"/>
    <property type="molecule type" value="Genomic_DNA"/>
</dbReference>
<evidence type="ECO:0000313" key="4">
    <source>
        <dbReference type="Proteomes" id="UP000069906"/>
    </source>
</evidence>
<gene>
    <name evidence="2" type="ORF">HLASA_0859</name>
    <name evidence="1" type="ORF">HLASF_0862</name>
</gene>
<reference evidence="2 3" key="3">
    <citation type="journal article" date="2016" name="Stand. Genomic Sci.">
        <title>Complete genome sequence of 'Halanaeroarchaeum sulfurireducens' M27-SA2, a sulfur-reducing and acetate-oxidizing haloarchaeon from the deep-sea hypersaline anoxic lake Medee.</title>
        <authorList>
            <person name="Messina E."/>
            <person name="Sorokin D.Y."/>
            <person name="Kublanov I.V."/>
            <person name="Toshchakov S."/>
            <person name="Lopatina A."/>
            <person name="Arcadi E."/>
            <person name="Smedile F."/>
            <person name="La Spada G."/>
            <person name="La Cono V."/>
            <person name="Yakimov M.M."/>
        </authorList>
    </citation>
    <scope>NUCLEOTIDE SEQUENCE [LARGE SCALE GENOMIC DNA]</scope>
    <source>
        <strain evidence="2 3">M27-SA2</strain>
    </source>
</reference>
<evidence type="ECO:0000313" key="3">
    <source>
        <dbReference type="Proteomes" id="UP000060390"/>
    </source>
</evidence>
<dbReference type="KEGG" id="hsu:HLASF_0862"/>
<proteinExistence type="predicted"/>
<reference evidence="1 4" key="1">
    <citation type="journal article" date="2015" name="ISME J.">
        <title>Elemental sulfur and acetate can support life of a novel strictly anaerobic haloarchaeon.</title>
        <authorList>
            <person name="Sorokin D.Y."/>
            <person name="Kublanov I.V."/>
            <person name="Gavrilov S.N."/>
            <person name="Rojo D."/>
            <person name="Roman P."/>
            <person name="Golyshin P.N."/>
            <person name="Slepak V.Z."/>
            <person name="Smedile F."/>
            <person name="Ferrer M."/>
            <person name="Messina E."/>
            <person name="La Cono V."/>
            <person name="Yakimov M.M."/>
        </authorList>
    </citation>
    <scope>NUCLEOTIDE SEQUENCE [LARGE SCALE GENOMIC DNA]</scope>
    <source>
        <strain evidence="1 4">HSR2</strain>
    </source>
</reference>
<reference evidence="3" key="2">
    <citation type="submission" date="2015-05" db="EMBL/GenBank/DDBJ databases">
        <title>Complete genome sequence of Halanaeroarchaeum sulfurireducens type strain M27-SA2, a sulfate-reducer haloarchaeon from marine anoxic lake Medee.</title>
        <authorList>
            <person name="Messina E."/>
            <person name="Kublanov I.V."/>
            <person name="Toshchakov S."/>
            <person name="Arcadi E."/>
            <person name="La Spada G."/>
            <person name="La Cono V."/>
            <person name="Yakimov M.M."/>
        </authorList>
    </citation>
    <scope>NUCLEOTIDE SEQUENCE [LARGE SCALE GENOMIC DNA]</scope>
    <source>
        <strain evidence="3">M27-SA2</strain>
    </source>
</reference>
<dbReference type="AlphaFoldDB" id="A0A0F7PB25"/>
<sequence length="116" mass="12768">MAAENAPSFDDLEPVANDFDDDDADLIKLEPGENVVGEIRQIHTGLGDYESTLLYIARGLGDVVKLWSNRQIDSQMTAADLDEGDVVGIAKTEETATYTADDGDEQEYHIFEVRAM</sequence>
<dbReference type="Proteomes" id="UP000060390">
    <property type="component" value="Chromosome"/>
</dbReference>
<dbReference type="RefSeq" id="WP_050048127.1">
    <property type="nucleotide sequence ID" value="NZ_CP008874.1"/>
</dbReference>
<evidence type="ECO:0000313" key="1">
    <source>
        <dbReference type="EMBL" id="AKH97355.1"/>
    </source>
</evidence>
<dbReference type="OrthoDB" id="255757at2157"/>